<gene>
    <name evidence="3" type="ORF">G6321_00001075</name>
    <name evidence="2" type="ORF">G6321_53970</name>
</gene>
<dbReference type="AlphaFoldDB" id="A0A7Z0TSN5"/>
<organism evidence="2">
    <name type="scientific">Bradyrhizobium barranii subsp. barranii</name>
    <dbReference type="NCBI Taxonomy" id="2823807"/>
    <lineage>
        <taxon>Bacteria</taxon>
        <taxon>Pseudomonadati</taxon>
        <taxon>Pseudomonadota</taxon>
        <taxon>Alphaproteobacteria</taxon>
        <taxon>Hyphomicrobiales</taxon>
        <taxon>Nitrobacteraceae</taxon>
        <taxon>Bradyrhizobium</taxon>
        <taxon>Bradyrhizobium barranii</taxon>
    </lineage>
</organism>
<sequence>MMRLVLNGDGLTEHLYPKSPQVGSFVTVRGKTWIVERSEQKGSVHALSLISCEDDSQGEAIELAYAAELAPEILDPNDWSPLLTRTSPTSARSAVKRTALSSK</sequence>
<evidence type="ECO:0000256" key="1">
    <source>
        <dbReference type="SAM" id="MobiDB-lite"/>
    </source>
</evidence>
<dbReference type="Proteomes" id="UP000564836">
    <property type="component" value="Plasmid pBb323S2a"/>
</dbReference>
<accession>A0A7Z0TSN5</accession>
<dbReference type="EMBL" id="CP088278">
    <property type="protein sequence ID" value="UGX89712.1"/>
    <property type="molecule type" value="Genomic_DNA"/>
</dbReference>
<reference evidence="3 4" key="1">
    <citation type="journal article" date="2017" name="Syst. Appl. Microbiol.">
        <title>Soybeans inoculated with root zone soils of Canadian native legumes harbour diverse and novel Bradyrhizobium spp. that possess agricultural potential.</title>
        <authorList>
            <person name="Bromfield E.S.P."/>
            <person name="Cloutier S."/>
            <person name="Tambong J.T."/>
            <person name="Tran Thi T.V."/>
        </authorList>
    </citation>
    <scope>NUCLEOTIDE SEQUENCE [LARGE SCALE GENOMIC DNA]</scope>
    <source>
        <strain evidence="3 4">323S2</strain>
    </source>
</reference>
<feature type="compositionally biased region" description="Polar residues" evidence="1">
    <location>
        <begin position="83"/>
        <end position="92"/>
    </location>
</feature>
<feature type="region of interest" description="Disordered" evidence="1">
    <location>
        <begin position="78"/>
        <end position="103"/>
    </location>
</feature>
<reference evidence="3 4" key="3">
    <citation type="journal article" date="2022" name="Int. J. Syst. Evol. Microbiol.">
        <title>Strains of Bradyrhizobium barranii sp. nov. associated with legumes native to Canada are symbionts of soybeans and belong to different subspecies (subsp. barranii subsp. nov. and subsp. apii subsp. nov.) and symbiovars (sv. glycinearum and sv. septentrionale).</title>
        <authorList>
            <person name="Bromfield E.S.P."/>
            <person name="Cloutier S."/>
            <person name="Wasai-Hara S."/>
            <person name="Minamisawa K."/>
        </authorList>
    </citation>
    <scope>NUCLEOTIDE SEQUENCE [LARGE SCALE GENOMIC DNA]</scope>
    <source>
        <strain evidence="3 4">323S2</strain>
        <plasmid evidence="4">pBb323S2a</plasmid>
    </source>
</reference>
<reference evidence="2" key="2">
    <citation type="submission" date="2020-06" db="EMBL/GenBank/DDBJ databases">
        <title>Whole Genome Sequence of Bradyrhizobium sp. Strain 323S2.</title>
        <authorList>
            <person name="Bromfield E.S.P."/>
        </authorList>
    </citation>
    <scope>NUCLEOTIDE SEQUENCE [LARGE SCALE GENOMIC DNA]</scope>
    <source>
        <strain evidence="2">323S2</strain>
    </source>
</reference>
<proteinExistence type="predicted"/>
<name>A0A7Z0TSN5_9BRAD</name>
<evidence type="ECO:0000313" key="3">
    <source>
        <dbReference type="EMBL" id="UGX89712.1"/>
    </source>
</evidence>
<evidence type="ECO:0000313" key="4">
    <source>
        <dbReference type="Proteomes" id="UP000564836"/>
    </source>
</evidence>
<evidence type="ECO:0000313" key="2">
    <source>
        <dbReference type="EMBL" id="NYY96813.1"/>
    </source>
</evidence>
<dbReference type="RefSeq" id="WP_166354166.1">
    <property type="nucleotide sequence ID" value="NZ_CP049700.1"/>
</dbReference>
<geneLocation type="plasmid" evidence="3 4">
    <name>pBb323S2a</name>
</geneLocation>
<keyword evidence="3" id="KW-0614">Plasmid</keyword>
<protein>
    <submittedName>
        <fullName evidence="3">DUF4178 domain-containing protein</fullName>
    </submittedName>
</protein>
<dbReference type="EMBL" id="JACBFH010000004">
    <property type="protein sequence ID" value="NYY96813.1"/>
    <property type="molecule type" value="Genomic_DNA"/>
</dbReference>